<evidence type="ECO:0000313" key="2">
    <source>
        <dbReference type="Proteomes" id="UP001454036"/>
    </source>
</evidence>
<dbReference type="AlphaFoldDB" id="A0AAV3PWA5"/>
<dbReference type="EMBL" id="BAABME010002643">
    <property type="protein sequence ID" value="GAA0155520.1"/>
    <property type="molecule type" value="Genomic_DNA"/>
</dbReference>
<gene>
    <name evidence="1" type="ORF">LIER_13230</name>
</gene>
<comment type="caution">
    <text evidence="1">The sequence shown here is derived from an EMBL/GenBank/DDBJ whole genome shotgun (WGS) entry which is preliminary data.</text>
</comment>
<keyword evidence="2" id="KW-1185">Reference proteome</keyword>
<organism evidence="1 2">
    <name type="scientific">Lithospermum erythrorhizon</name>
    <name type="common">Purple gromwell</name>
    <name type="synonym">Lithospermum officinale var. erythrorhizon</name>
    <dbReference type="NCBI Taxonomy" id="34254"/>
    <lineage>
        <taxon>Eukaryota</taxon>
        <taxon>Viridiplantae</taxon>
        <taxon>Streptophyta</taxon>
        <taxon>Embryophyta</taxon>
        <taxon>Tracheophyta</taxon>
        <taxon>Spermatophyta</taxon>
        <taxon>Magnoliopsida</taxon>
        <taxon>eudicotyledons</taxon>
        <taxon>Gunneridae</taxon>
        <taxon>Pentapetalae</taxon>
        <taxon>asterids</taxon>
        <taxon>lamiids</taxon>
        <taxon>Boraginales</taxon>
        <taxon>Boraginaceae</taxon>
        <taxon>Boraginoideae</taxon>
        <taxon>Lithospermeae</taxon>
        <taxon>Lithospermum</taxon>
    </lineage>
</organism>
<proteinExistence type="predicted"/>
<evidence type="ECO:0000313" key="1">
    <source>
        <dbReference type="EMBL" id="GAA0155520.1"/>
    </source>
</evidence>
<sequence length="67" mass="7790">MLGIDPKVVLHKLYVDPTFQPIKQKKQVFNDEKSKAIREETKGKSIKSEPQEVFLWRCIGEVLGIYD</sequence>
<protein>
    <submittedName>
        <fullName evidence="1">Uncharacterized protein</fullName>
    </submittedName>
</protein>
<dbReference type="Proteomes" id="UP001454036">
    <property type="component" value="Unassembled WGS sequence"/>
</dbReference>
<accession>A0AAV3PWA5</accession>
<reference evidence="1 2" key="1">
    <citation type="submission" date="2024-01" db="EMBL/GenBank/DDBJ databases">
        <title>The complete chloroplast genome sequence of Lithospermum erythrorhizon: insights into the phylogenetic relationship among Boraginaceae species and the maternal lineages of purple gromwells.</title>
        <authorList>
            <person name="Okada T."/>
            <person name="Watanabe K."/>
        </authorList>
    </citation>
    <scope>NUCLEOTIDE SEQUENCE [LARGE SCALE GENOMIC DNA]</scope>
</reference>
<name>A0AAV3PWA5_LITER</name>